<dbReference type="GO" id="GO:0005509">
    <property type="term" value="F:calcium ion binding"/>
    <property type="evidence" value="ECO:0007669"/>
    <property type="project" value="InterPro"/>
</dbReference>
<dbReference type="Pfam" id="PF00353">
    <property type="entry name" value="HemolysinCabind"/>
    <property type="match status" value="6"/>
</dbReference>
<dbReference type="PANTHER" id="PTHR38340:SF1">
    <property type="entry name" value="S-LAYER PROTEIN"/>
    <property type="match status" value="1"/>
</dbReference>
<dbReference type="Proteomes" id="UP000757435">
    <property type="component" value="Unassembled WGS sequence"/>
</dbReference>
<proteinExistence type="predicted"/>
<evidence type="ECO:0000313" key="4">
    <source>
        <dbReference type="EMBL" id="MBW4661729.1"/>
    </source>
</evidence>
<evidence type="ECO:0008006" key="6">
    <source>
        <dbReference type="Google" id="ProtNLM"/>
    </source>
</evidence>
<dbReference type="PRINTS" id="PR00313">
    <property type="entry name" value="CABNDNGRPT"/>
</dbReference>
<organism evidence="4 5">
    <name type="scientific">Drouetiella hepatica Uher 2000/2452</name>
    <dbReference type="NCBI Taxonomy" id="904376"/>
    <lineage>
        <taxon>Bacteria</taxon>
        <taxon>Bacillati</taxon>
        <taxon>Cyanobacteriota</taxon>
        <taxon>Cyanophyceae</taxon>
        <taxon>Oculatellales</taxon>
        <taxon>Oculatellaceae</taxon>
        <taxon>Drouetiella</taxon>
    </lineage>
</organism>
<keyword evidence="2" id="KW-0964">Secreted</keyword>
<sequence>MAIINGTSGNNNLTGTNTADGFFGSLGNDTLNGGFGIDTVNYLFFGSNVQASLETKTATFPGGTAVFSSIENLTGGRGDDILTGDSLSNVLLGNGGNDRLSGLGGNDTLDGGAGFDGLSGGLGDDSLSGGADNDALNGNEGNDTLRGGDGNDVLDGGDGSDFLAGDKGSDTMIGGAGNDSFQWVDGDGSDAIQGDAGTDNVLVNGSVNQGDQFTLRQSGTGVVFERNNLVPITLATQAVETFNAINGLGGDDLLIVRDLGAASGISFIQFTGGDGNDRMSIASNTSATINASGGNGNDVVMGGVAADTLSGDTGNDTLIGSGGNDILTGVSSSFQGNLGRGEIDLLVGGAGADRFVVGIQGRALYNDGNIITDGDARNFFDGIDGTGDFARITDFKSGEDVIQLAGRASQYVLKPINNSLRGGSAVQDIGIFLKNGPTLFQPDELLAIVQDSSALNLNSTQFRFV</sequence>
<dbReference type="InterPro" id="IPR011049">
    <property type="entry name" value="Serralysin-like_metalloprot_C"/>
</dbReference>
<dbReference type="PANTHER" id="PTHR38340">
    <property type="entry name" value="S-LAYER PROTEIN"/>
    <property type="match status" value="1"/>
</dbReference>
<evidence type="ECO:0000256" key="3">
    <source>
        <dbReference type="SAM" id="MobiDB-lite"/>
    </source>
</evidence>
<accession>A0A951UQA1</accession>
<dbReference type="InterPro" id="IPR001343">
    <property type="entry name" value="Hemolysn_Ca-bd"/>
</dbReference>
<dbReference type="SUPFAM" id="SSF51120">
    <property type="entry name" value="beta-Roll"/>
    <property type="match status" value="2"/>
</dbReference>
<reference evidence="4" key="1">
    <citation type="submission" date="2021-05" db="EMBL/GenBank/DDBJ databases">
        <authorList>
            <person name="Pietrasiak N."/>
            <person name="Ward R."/>
            <person name="Stajich J.E."/>
            <person name="Kurbessoian T."/>
        </authorList>
    </citation>
    <scope>NUCLEOTIDE SEQUENCE</scope>
    <source>
        <strain evidence="4">UHER 2000/2452</strain>
    </source>
</reference>
<dbReference type="GO" id="GO:0005576">
    <property type="term" value="C:extracellular region"/>
    <property type="evidence" value="ECO:0007669"/>
    <property type="project" value="UniProtKB-SubCell"/>
</dbReference>
<gene>
    <name evidence="4" type="ORF">KME15_23920</name>
</gene>
<feature type="region of interest" description="Disordered" evidence="3">
    <location>
        <begin position="129"/>
        <end position="155"/>
    </location>
</feature>
<dbReference type="InterPro" id="IPR050557">
    <property type="entry name" value="RTX_toxin/Mannuronan_C5-epim"/>
</dbReference>
<evidence type="ECO:0000256" key="1">
    <source>
        <dbReference type="ARBA" id="ARBA00004613"/>
    </source>
</evidence>
<dbReference type="Gene3D" id="2.150.10.10">
    <property type="entry name" value="Serralysin-like metalloprotease, C-terminal"/>
    <property type="match status" value="3"/>
</dbReference>
<evidence type="ECO:0000256" key="2">
    <source>
        <dbReference type="ARBA" id="ARBA00022525"/>
    </source>
</evidence>
<protein>
    <recommendedName>
        <fullName evidence="6">Calcium-binding protein</fullName>
    </recommendedName>
</protein>
<dbReference type="AlphaFoldDB" id="A0A951UQA1"/>
<evidence type="ECO:0000313" key="5">
    <source>
        <dbReference type="Proteomes" id="UP000757435"/>
    </source>
</evidence>
<reference evidence="4" key="2">
    <citation type="journal article" date="2022" name="Microbiol. Resour. Announc.">
        <title>Metagenome Sequencing to Explore Phylogenomics of Terrestrial Cyanobacteria.</title>
        <authorList>
            <person name="Ward R.D."/>
            <person name="Stajich J.E."/>
            <person name="Johansen J.R."/>
            <person name="Huntemann M."/>
            <person name="Clum A."/>
            <person name="Foster B."/>
            <person name="Foster B."/>
            <person name="Roux S."/>
            <person name="Palaniappan K."/>
            <person name="Varghese N."/>
            <person name="Mukherjee S."/>
            <person name="Reddy T.B.K."/>
            <person name="Daum C."/>
            <person name="Copeland A."/>
            <person name="Chen I.A."/>
            <person name="Ivanova N.N."/>
            <person name="Kyrpides N.C."/>
            <person name="Shapiro N."/>
            <person name="Eloe-Fadrosh E.A."/>
            <person name="Pietrasiak N."/>
        </authorList>
    </citation>
    <scope>NUCLEOTIDE SEQUENCE</scope>
    <source>
        <strain evidence="4">UHER 2000/2452</strain>
    </source>
</reference>
<dbReference type="EMBL" id="JAHHHD010000044">
    <property type="protein sequence ID" value="MBW4661729.1"/>
    <property type="molecule type" value="Genomic_DNA"/>
</dbReference>
<name>A0A951UQA1_9CYAN</name>
<comment type="caution">
    <text evidence="4">The sequence shown here is derived from an EMBL/GenBank/DDBJ whole genome shotgun (WGS) entry which is preliminary data.</text>
</comment>
<dbReference type="InterPro" id="IPR018511">
    <property type="entry name" value="Hemolysin-typ_Ca-bd_CS"/>
</dbReference>
<comment type="subcellular location">
    <subcellularLocation>
        <location evidence="1">Secreted</location>
    </subcellularLocation>
</comment>
<dbReference type="PROSITE" id="PS00330">
    <property type="entry name" value="HEMOLYSIN_CALCIUM"/>
    <property type="match status" value="1"/>
</dbReference>